<reference evidence="2 3" key="1">
    <citation type="submission" date="2024-07" db="EMBL/GenBank/DDBJ databases">
        <title>Chromosome-level genome assembly of the water stick insect Ranatra chinensis (Heteroptera: Nepidae).</title>
        <authorList>
            <person name="Liu X."/>
        </authorList>
    </citation>
    <scope>NUCLEOTIDE SEQUENCE [LARGE SCALE GENOMIC DNA]</scope>
    <source>
        <strain evidence="2">Cailab_2021Rc</strain>
        <tissue evidence="2">Muscle</tissue>
    </source>
</reference>
<dbReference type="AlphaFoldDB" id="A0ABD0Y3M7"/>
<feature type="region of interest" description="Disordered" evidence="1">
    <location>
        <begin position="37"/>
        <end position="60"/>
    </location>
</feature>
<accession>A0ABD0Y3M7</accession>
<evidence type="ECO:0000256" key="1">
    <source>
        <dbReference type="SAM" id="MobiDB-lite"/>
    </source>
</evidence>
<feature type="region of interest" description="Disordered" evidence="1">
    <location>
        <begin position="89"/>
        <end position="293"/>
    </location>
</feature>
<feature type="region of interest" description="Disordered" evidence="1">
    <location>
        <begin position="1"/>
        <end position="21"/>
    </location>
</feature>
<sequence length="293" mass="32105">METTGPQIPQDVPAGIKRESESIDDFEHLGFGFQSKDTPISASGDIHPDHGKVSPLGHPDVFAEEPVEKEILNPIAATKDFLADLTSGYSTEVESPKGAPESLLTEPFAFNKPLPDEPLDTSEFLKAEAEASAAPLPLPSDKTPSLVDDLLGPVEKKSRDPSPTRNDSNDEPPPVPKHQNIPPQEDSPVHSTPDKAHTPEPEFEDLKPPTPQPPPHIEDKDPEEPPKVVREKTPEPLPKLEPKKEEPAPPQEEPPKPKTEKEVKPSKQHERDESQFTADIGPKDIFVKYGLGE</sequence>
<keyword evidence="3" id="KW-1185">Reference proteome</keyword>
<name>A0ABD0Y3M7_9HEMI</name>
<protein>
    <submittedName>
        <fullName evidence="2">Uncharacterized protein</fullName>
    </submittedName>
</protein>
<proteinExistence type="predicted"/>
<evidence type="ECO:0000313" key="2">
    <source>
        <dbReference type="EMBL" id="KAL1122015.1"/>
    </source>
</evidence>
<feature type="compositionally biased region" description="Basic and acidic residues" evidence="1">
    <location>
        <begin position="192"/>
        <end position="207"/>
    </location>
</feature>
<organism evidence="2 3">
    <name type="scientific">Ranatra chinensis</name>
    <dbReference type="NCBI Taxonomy" id="642074"/>
    <lineage>
        <taxon>Eukaryota</taxon>
        <taxon>Metazoa</taxon>
        <taxon>Ecdysozoa</taxon>
        <taxon>Arthropoda</taxon>
        <taxon>Hexapoda</taxon>
        <taxon>Insecta</taxon>
        <taxon>Pterygota</taxon>
        <taxon>Neoptera</taxon>
        <taxon>Paraneoptera</taxon>
        <taxon>Hemiptera</taxon>
        <taxon>Heteroptera</taxon>
        <taxon>Panheteroptera</taxon>
        <taxon>Nepomorpha</taxon>
        <taxon>Nepidae</taxon>
        <taxon>Ranatrinae</taxon>
        <taxon>Ranatra</taxon>
    </lineage>
</organism>
<dbReference type="Proteomes" id="UP001558652">
    <property type="component" value="Unassembled WGS sequence"/>
</dbReference>
<dbReference type="EMBL" id="JBFDAA010000014">
    <property type="protein sequence ID" value="KAL1122015.1"/>
    <property type="molecule type" value="Genomic_DNA"/>
</dbReference>
<evidence type="ECO:0000313" key="3">
    <source>
        <dbReference type="Proteomes" id="UP001558652"/>
    </source>
</evidence>
<feature type="compositionally biased region" description="Basic and acidic residues" evidence="1">
    <location>
        <begin position="216"/>
        <end position="274"/>
    </location>
</feature>
<gene>
    <name evidence="2" type="ORF">AAG570_003421</name>
</gene>
<comment type="caution">
    <text evidence="2">The sequence shown here is derived from an EMBL/GenBank/DDBJ whole genome shotgun (WGS) entry which is preliminary data.</text>
</comment>